<dbReference type="AlphaFoldDB" id="A0A7D7Q0L5"/>
<dbReference type="Proteomes" id="UP000216825">
    <property type="component" value="Chromosome"/>
</dbReference>
<proteinExistence type="predicted"/>
<protein>
    <submittedName>
        <fullName evidence="1">Uncharacterized protein</fullName>
    </submittedName>
</protein>
<dbReference type="PANTHER" id="PTHR35569">
    <property type="entry name" value="CYANAMIDE HYDRATASE DDI2-RELATED"/>
    <property type="match status" value="1"/>
</dbReference>
<reference evidence="2" key="1">
    <citation type="submission" date="2017-08" db="EMBL/GenBank/DDBJ databases">
        <title>Draft Genome Sequence of Kocuria varians 80.</title>
        <authorList>
            <person name="Minaev M."/>
            <person name="Kurbakov K.A."/>
            <person name="Solodovnikova G.I."/>
            <person name="Kuznetsova O.A."/>
            <person name="Lisitsyn A.B."/>
        </authorList>
    </citation>
    <scope>NUCLEOTIDE SEQUENCE [LARGE SCALE GENOMIC DNA]</scope>
    <source>
        <strain evidence="2">80</strain>
    </source>
</reference>
<dbReference type="KEGG" id="kvr:CIB50_0001372"/>
<dbReference type="EMBL" id="CP059343">
    <property type="protein sequence ID" value="QMS56659.1"/>
    <property type="molecule type" value="Genomic_DNA"/>
</dbReference>
<organism evidence="1 2">
    <name type="scientific">Kocuria varians</name>
    <name type="common">Micrococcus varians</name>
    <dbReference type="NCBI Taxonomy" id="1272"/>
    <lineage>
        <taxon>Bacteria</taxon>
        <taxon>Bacillati</taxon>
        <taxon>Actinomycetota</taxon>
        <taxon>Actinomycetes</taxon>
        <taxon>Micrococcales</taxon>
        <taxon>Micrococcaceae</taxon>
        <taxon>Kocuria</taxon>
    </lineage>
</organism>
<name>A0A7D7Q0L5_KOCVA</name>
<evidence type="ECO:0000313" key="2">
    <source>
        <dbReference type="Proteomes" id="UP000216825"/>
    </source>
</evidence>
<reference evidence="1 2" key="2">
    <citation type="submission" date="2020-07" db="EMBL/GenBank/DDBJ databases">
        <title>Genome of starter culture bacteria Kocuria salsicia reveals its technological properties and safety for usage in meat industry.</title>
        <authorList>
            <person name="Michael M."/>
            <person name="Konstantin K."/>
            <person name="Evgenii K."/>
            <person name="Galina S."/>
            <person name="Oksana K."/>
            <person name="Andrei L."/>
        </authorList>
    </citation>
    <scope>NUCLEOTIDE SEQUENCE [LARGE SCALE GENOMIC DNA]</scope>
    <source>
        <strain evidence="1 2">80</strain>
    </source>
</reference>
<accession>A0A7D7Q0L5</accession>
<dbReference type="RefSeq" id="WP_055084315.1">
    <property type="nucleotide sequence ID" value="NZ_CP059343.1"/>
</dbReference>
<evidence type="ECO:0000313" key="1">
    <source>
        <dbReference type="EMBL" id="QMS56659.1"/>
    </source>
</evidence>
<keyword evidence="2" id="KW-1185">Reference proteome</keyword>
<dbReference type="PANTHER" id="PTHR35569:SF1">
    <property type="entry name" value="CYANAMIDE HYDRATASE DDI2-RELATED"/>
    <property type="match status" value="1"/>
</dbReference>
<sequence length="212" mass="23752">MTDTVAGIAVPDTALTREITEYIRDTEDDLLYHHSRRVFFFGALVGQAQELSVDHELLYAGAMFHDRGLTQDHQESMLRFEVDGANDVFEFLMERGASRDRAHSAWLGIALHTTPGIPEFMAPEVALVSAGVETDVLGMHFDEVSEDARRAVVELHPRPDFKNRILSAFHHGMAHRPGSTFGTMNADVLAHFEPGFERDDFVEIIKGNGWSE</sequence>
<dbReference type="Gene3D" id="1.10.3210.10">
    <property type="entry name" value="Hypothetical protein af1432"/>
    <property type="match status" value="1"/>
</dbReference>
<dbReference type="SUPFAM" id="SSF109604">
    <property type="entry name" value="HD-domain/PDEase-like"/>
    <property type="match status" value="1"/>
</dbReference>
<gene>
    <name evidence="1" type="ORF">CIB50_0001372</name>
</gene>